<organism evidence="1 2">
    <name type="scientific">Pseudozyma antarctica</name>
    <name type="common">Yeast</name>
    <name type="synonym">Candida antarctica</name>
    <dbReference type="NCBI Taxonomy" id="84753"/>
    <lineage>
        <taxon>Eukaryota</taxon>
        <taxon>Fungi</taxon>
        <taxon>Dikarya</taxon>
        <taxon>Basidiomycota</taxon>
        <taxon>Ustilaginomycotina</taxon>
        <taxon>Ustilaginomycetes</taxon>
        <taxon>Ustilaginales</taxon>
        <taxon>Ustilaginaceae</taxon>
        <taxon>Moesziomyces</taxon>
    </lineage>
</organism>
<reference evidence="2" key="1">
    <citation type="journal article" date="2014" name="Genome Announc.">
        <title>Draft Genome Sequence of the Yeast Pseudozyma antarctica Type Strain JCM10317, a Producer of the Glycolipid Biosurfactants, Mannosylerythritol Lipids.</title>
        <authorList>
            <person name="Saika A."/>
            <person name="Koike H."/>
            <person name="Hori T."/>
            <person name="Fukuoka T."/>
            <person name="Sato S."/>
            <person name="Habe H."/>
            <person name="Kitamoto D."/>
            <person name="Morita T."/>
        </authorList>
    </citation>
    <scope>NUCLEOTIDE SEQUENCE [LARGE SCALE GENOMIC DNA]</scope>
    <source>
        <strain evidence="2">JCM 10317</strain>
    </source>
</reference>
<gene>
    <name evidence="1" type="ORF">PAN0_024d6125</name>
</gene>
<dbReference type="GeneID" id="26306946"/>
<evidence type="ECO:0000313" key="1">
    <source>
        <dbReference type="EMBL" id="GAK67895.1"/>
    </source>
</evidence>
<keyword evidence="2" id="KW-1185">Reference proteome</keyword>
<dbReference type="OrthoDB" id="4062651at2759"/>
<protein>
    <submittedName>
        <fullName evidence="1">Uncharacterized protein</fullName>
    </submittedName>
</protein>
<dbReference type="EMBL" id="DF830091">
    <property type="protein sequence ID" value="GAK67895.1"/>
    <property type="molecule type" value="Genomic_DNA"/>
</dbReference>
<dbReference type="AlphaFoldDB" id="A0A081CMJ9"/>
<name>A0A081CMJ9_PSEA2</name>
<accession>A0A081CMJ9</accession>
<evidence type="ECO:0000313" key="2">
    <source>
        <dbReference type="Proteomes" id="UP000053758"/>
    </source>
</evidence>
<proteinExistence type="predicted"/>
<dbReference type="RefSeq" id="XP_014653907.1">
    <property type="nucleotide sequence ID" value="XM_014798421.1"/>
</dbReference>
<sequence>MPSFTPNPNFDKENSNPKDWAYHLGCLPQKHHIVFTKEDFVAFLKQHNVHVGPNFTELSRLPKYATIGKLTVSDDAGASASAPAPAASQAAQPASVRAQQVQADEAARGASNEANVVYTSSGDVFRPSRKVRQLPGGGSAQVSALFGSGADEDEEPTPVAARKPAAPVAAPEINDFEPLGAAPARRVASGNVAAAQESHFYDDVSGDKAGVYEGVRNDAVMNNGFRPTRRVRVPGGTGGLSSITFD</sequence>
<dbReference type="Proteomes" id="UP000053758">
    <property type="component" value="Unassembled WGS sequence"/>
</dbReference>
<dbReference type="HOGENOM" id="CLU_087386_0_0_1"/>